<gene>
    <name evidence="2" type="ORF">C498_12398</name>
</gene>
<protein>
    <submittedName>
        <fullName evidence="2">Uncharacterized protein</fullName>
    </submittedName>
</protein>
<proteinExistence type="predicted"/>
<accession>L9UT13</accession>
<evidence type="ECO:0000313" key="2">
    <source>
        <dbReference type="EMBL" id="ELY28045.1"/>
    </source>
</evidence>
<reference evidence="2 3" key="2">
    <citation type="journal article" date="2014" name="PLoS Genet.">
        <title>Phylogenetically driven sequencing of extremely halophilic archaea reveals strategies for static and dynamic osmo-response.</title>
        <authorList>
            <person name="Becker E.A."/>
            <person name="Seitzer P.M."/>
            <person name="Tritt A."/>
            <person name="Larsen D."/>
            <person name="Krusor M."/>
            <person name="Yao A.I."/>
            <person name="Wu D."/>
            <person name="Madern D."/>
            <person name="Eisen J.A."/>
            <person name="Darling A.E."/>
            <person name="Facciotti M.T."/>
        </authorList>
    </citation>
    <scope>NUCLEOTIDE SEQUENCE [LARGE SCALE GENOMIC DNA]</scope>
    <source>
        <strain evidence="3">ATCC 29605 / DSM 3757 / JCM 8879 / NBRC 14742 / NCIMB 2012 / VKM B-1768 / DS2</strain>
    </source>
</reference>
<feature type="region of interest" description="Disordered" evidence="1">
    <location>
        <begin position="141"/>
        <end position="209"/>
    </location>
</feature>
<sequence>MSSSSPSSRSGGWPRSVGYDRSTLVVLSAELNAETASITSSGSSVVVIVAAGLSWDDRAPTNTVWDSSNESTVSSGCASTVTAPSTRRYVLTAPKSSMLYVAASSSSRPCWSTCASIDPASSRTQTTVFAANPIRSVSMRTAASVGSENRRRSVGSGATDDGVRSMNWWRSMLSRTTNPVPSEGSEKPTSNAEDASARWSCPDGSIVST</sequence>
<organism evidence="2 3">
    <name type="scientific">Haloferax volcanii (strain ATCC 29605 / DSM 3757 / JCM 8879 / NBRC 14742 / NCIMB 2012 / VKM B-1768 / DS2)</name>
    <name type="common">Halobacterium volcanii</name>
    <dbReference type="NCBI Taxonomy" id="309800"/>
    <lineage>
        <taxon>Archaea</taxon>
        <taxon>Methanobacteriati</taxon>
        <taxon>Methanobacteriota</taxon>
        <taxon>Stenosarchaea group</taxon>
        <taxon>Halobacteria</taxon>
        <taxon>Halobacteriales</taxon>
        <taxon>Haloferacaceae</taxon>
        <taxon>Haloferax</taxon>
    </lineage>
</organism>
<name>L9UT13_HALVD</name>
<dbReference type="EMBL" id="AOHU01000091">
    <property type="protein sequence ID" value="ELY28045.1"/>
    <property type="molecule type" value="Genomic_DNA"/>
</dbReference>
<dbReference type="Proteomes" id="UP000011532">
    <property type="component" value="Unassembled WGS sequence"/>
</dbReference>
<evidence type="ECO:0000256" key="1">
    <source>
        <dbReference type="SAM" id="MobiDB-lite"/>
    </source>
</evidence>
<dbReference type="AlphaFoldDB" id="L9UT13"/>
<reference evidence="3" key="1">
    <citation type="submission" date="2012-11" db="EMBL/GenBank/DDBJ databases">
        <authorList>
            <person name="Becker E.A."/>
            <person name="Seitzer P."/>
            <person name="Tritt A."/>
            <person name="Larsen D."/>
            <person name="Yao A."/>
            <person name="Wu D."/>
            <person name="Darling A."/>
            <person name="Eisen J.A."/>
            <person name="Facciotti M.T."/>
        </authorList>
    </citation>
    <scope>NUCLEOTIDE SEQUENCE [LARGE SCALE GENOMIC DNA]</scope>
    <source>
        <strain evidence="3">ATCC 29605 / DSM 3757 / JCM 8879 / NBRC 14742 / NCIMB 2012 / VKM B-1768 / DS2</strain>
    </source>
</reference>
<evidence type="ECO:0000313" key="3">
    <source>
        <dbReference type="Proteomes" id="UP000011532"/>
    </source>
</evidence>
<comment type="caution">
    <text evidence="2">The sequence shown here is derived from an EMBL/GenBank/DDBJ whole genome shotgun (WGS) entry which is preliminary data.</text>
</comment>